<dbReference type="GO" id="GO:0004312">
    <property type="term" value="F:fatty acid synthase activity"/>
    <property type="evidence" value="ECO:0007669"/>
    <property type="project" value="UniProtKB-EC"/>
</dbReference>
<evidence type="ECO:0000259" key="58">
    <source>
        <dbReference type="PROSITE" id="PS50075"/>
    </source>
</evidence>
<dbReference type="Proteomes" id="UP000786811">
    <property type="component" value="Unassembled WGS sequence"/>
</dbReference>
<evidence type="ECO:0000256" key="45">
    <source>
        <dbReference type="ARBA" id="ARBA00048691"/>
    </source>
</evidence>
<dbReference type="Pfam" id="PF16197">
    <property type="entry name" value="KAsynt_C_assoc"/>
    <property type="match status" value="3"/>
</dbReference>
<evidence type="ECO:0000259" key="59">
    <source>
        <dbReference type="PROSITE" id="PS52004"/>
    </source>
</evidence>
<dbReference type="Pfam" id="PF00109">
    <property type="entry name" value="ketoacyl-synt"/>
    <property type="match status" value="4"/>
</dbReference>
<comment type="catalytic activity">
    <reaction evidence="21">
        <text>(3R)-hydroxytetradecanoyl-[ACP] = (2E)-tetradecenoyl-[ACP] + H2O</text>
        <dbReference type="Rhea" id="RHEA:41892"/>
        <dbReference type="Rhea" id="RHEA-COMP:9646"/>
        <dbReference type="Rhea" id="RHEA-COMP:9647"/>
        <dbReference type="ChEBI" id="CHEBI:15377"/>
        <dbReference type="ChEBI" id="CHEBI:78474"/>
        <dbReference type="ChEBI" id="CHEBI:78475"/>
    </reaction>
    <physiologicalReaction direction="left-to-right" evidence="21">
        <dbReference type="Rhea" id="RHEA:41893"/>
    </physiologicalReaction>
</comment>
<dbReference type="Gene3D" id="3.30.70.3290">
    <property type="match status" value="6"/>
</dbReference>
<dbReference type="EC" id="1.3.1.39" evidence="2"/>
<feature type="active site" description="Proton acceptor; for dehydratase activity" evidence="57">
    <location>
        <position position="2940"/>
    </location>
</feature>
<evidence type="ECO:0000256" key="37">
    <source>
        <dbReference type="ARBA" id="ARBA00047961"/>
    </source>
</evidence>
<dbReference type="OrthoDB" id="329835at2759"/>
<evidence type="ECO:0000256" key="41">
    <source>
        <dbReference type="ARBA" id="ARBA00048420"/>
    </source>
</evidence>
<evidence type="ECO:0000256" key="6">
    <source>
        <dbReference type="ARBA" id="ARBA00013191"/>
    </source>
</evidence>
<comment type="catalytic activity">
    <reaction evidence="24">
        <text>(3R)-hydroxybutanoyl-[ACP] = (2E)-butenoyl-[ACP] + H2O</text>
        <dbReference type="Rhea" id="RHEA:41808"/>
        <dbReference type="Rhea" id="RHEA-COMP:9626"/>
        <dbReference type="Rhea" id="RHEA-COMP:9627"/>
        <dbReference type="ChEBI" id="CHEBI:15377"/>
        <dbReference type="ChEBI" id="CHEBI:78451"/>
        <dbReference type="ChEBI" id="CHEBI:78453"/>
    </reaction>
    <physiologicalReaction direction="left-to-right" evidence="24">
        <dbReference type="Rhea" id="RHEA:41809"/>
    </physiologicalReaction>
</comment>
<evidence type="ECO:0000256" key="28">
    <source>
        <dbReference type="ARBA" id="ARBA00047394"/>
    </source>
</evidence>
<dbReference type="InterPro" id="IPR020841">
    <property type="entry name" value="PKS_Beta-ketoAc_synthase_dom"/>
</dbReference>
<dbReference type="Pfam" id="PF00550">
    <property type="entry name" value="PP-binding"/>
    <property type="match status" value="3"/>
</dbReference>
<dbReference type="GO" id="GO:0016297">
    <property type="term" value="F:fatty acyl-[ACP] hydrolase activity"/>
    <property type="evidence" value="ECO:0007669"/>
    <property type="project" value="UniProtKB-EC"/>
</dbReference>
<evidence type="ECO:0000256" key="4">
    <source>
        <dbReference type="ARBA" id="ARBA00012873"/>
    </source>
</evidence>
<comment type="catalytic activity">
    <reaction evidence="48">
        <text>(2E)-octadecenoyl-[ACP] + NADPH + H(+) = octadecanoyl-[ACP] + NADP(+)</text>
        <dbReference type="Rhea" id="RHEA:41928"/>
        <dbReference type="Rhea" id="RHEA-COMP:9655"/>
        <dbReference type="Rhea" id="RHEA-COMP:9656"/>
        <dbReference type="ChEBI" id="CHEBI:15378"/>
        <dbReference type="ChEBI" id="CHEBI:57783"/>
        <dbReference type="ChEBI" id="CHEBI:58349"/>
        <dbReference type="ChEBI" id="CHEBI:78489"/>
        <dbReference type="ChEBI" id="CHEBI:78495"/>
    </reaction>
    <physiologicalReaction direction="left-to-right" evidence="48">
        <dbReference type="Rhea" id="RHEA:41929"/>
    </physiologicalReaction>
</comment>
<dbReference type="SUPFAM" id="SSF47336">
    <property type="entry name" value="ACP-like"/>
    <property type="match status" value="3"/>
</dbReference>
<dbReference type="InterPro" id="IPR011032">
    <property type="entry name" value="GroES-like_sf"/>
</dbReference>
<dbReference type="PROSITE" id="PS50075">
    <property type="entry name" value="CARRIER"/>
    <property type="match status" value="3"/>
</dbReference>
<evidence type="ECO:0000256" key="54">
    <source>
        <dbReference type="ARBA" id="ARBA00049449"/>
    </source>
</evidence>
<comment type="catalytic activity">
    <reaction evidence="20">
        <text>a (3R)-hydroxyacyl-[ACP] = a (2E)-enoyl-[ACP] + H2O</text>
        <dbReference type="Rhea" id="RHEA:13097"/>
        <dbReference type="Rhea" id="RHEA-COMP:9925"/>
        <dbReference type="Rhea" id="RHEA-COMP:9945"/>
        <dbReference type="ChEBI" id="CHEBI:15377"/>
        <dbReference type="ChEBI" id="CHEBI:78784"/>
        <dbReference type="ChEBI" id="CHEBI:78827"/>
        <dbReference type="EC" id="4.2.1.59"/>
    </reaction>
    <physiologicalReaction direction="left-to-right" evidence="20">
        <dbReference type="Rhea" id="RHEA:13098"/>
    </physiologicalReaction>
</comment>
<dbReference type="InterPro" id="IPR016036">
    <property type="entry name" value="Malonyl_transacylase_ACP-bd"/>
</dbReference>
<comment type="function">
    <text evidence="25">Fatty acid synthetase is a multifunctional enzyme that catalyzes the de novo biosynthesis of long-chain saturated fatty acids starting from acetyl-CoA and malonyl-CoA in the presence of NADPH. This multifunctional protein contains 7 catalytic activities and a site for the binding of the prosthetic group 4'-phosphopantetheine of the acyl carrier protein ([ACP]) domain.</text>
</comment>
<feature type="active site" description="Proton acceptor; for dehydratase activity" evidence="57">
    <location>
        <position position="750"/>
    </location>
</feature>
<dbReference type="InterPro" id="IPR001031">
    <property type="entry name" value="Thioesterase"/>
</dbReference>
<dbReference type="FunFam" id="3.40.50.720:FF:000209">
    <property type="entry name" value="Polyketide synthase Pks12"/>
    <property type="match status" value="3"/>
</dbReference>
<evidence type="ECO:0000256" key="15">
    <source>
        <dbReference type="ARBA" id="ARBA00023268"/>
    </source>
</evidence>
<comment type="catalytic activity">
    <reaction evidence="49">
        <text>decanoyl-[ACP] + malonyl-[ACP] + H(+) = 3-oxododecanoyl-[ACP] + holo-[ACP] + CO2</text>
        <dbReference type="Rhea" id="RHEA:41868"/>
        <dbReference type="Rhea" id="RHEA-COMP:9623"/>
        <dbReference type="Rhea" id="RHEA-COMP:9640"/>
        <dbReference type="Rhea" id="RHEA-COMP:9641"/>
        <dbReference type="Rhea" id="RHEA-COMP:9685"/>
        <dbReference type="ChEBI" id="CHEBI:15378"/>
        <dbReference type="ChEBI" id="CHEBI:16526"/>
        <dbReference type="ChEBI" id="CHEBI:64479"/>
        <dbReference type="ChEBI" id="CHEBI:78449"/>
        <dbReference type="ChEBI" id="CHEBI:78468"/>
        <dbReference type="ChEBI" id="CHEBI:78469"/>
    </reaction>
    <physiologicalReaction direction="left-to-right" evidence="49">
        <dbReference type="Rhea" id="RHEA:41869"/>
    </physiologicalReaction>
</comment>
<dbReference type="Gene3D" id="3.30.70.250">
    <property type="entry name" value="Malonyl-CoA ACP transacylase, ACP-binding"/>
    <property type="match status" value="1"/>
</dbReference>
<dbReference type="SUPFAM" id="SSF53474">
    <property type="entry name" value="alpha/beta-Hydrolases"/>
    <property type="match status" value="3"/>
</dbReference>
<comment type="catalytic activity">
    <reaction evidence="44">
        <text>a 2,3-saturated acyl-[ACP] + NADP(+) = a (2E)-enoyl-[ACP] + NADPH + H(+)</text>
        <dbReference type="Rhea" id="RHEA:22564"/>
        <dbReference type="Rhea" id="RHEA-COMP:9925"/>
        <dbReference type="Rhea" id="RHEA-COMP:9926"/>
        <dbReference type="ChEBI" id="CHEBI:15378"/>
        <dbReference type="ChEBI" id="CHEBI:57783"/>
        <dbReference type="ChEBI" id="CHEBI:58349"/>
        <dbReference type="ChEBI" id="CHEBI:78784"/>
        <dbReference type="ChEBI" id="CHEBI:78785"/>
        <dbReference type="EC" id="1.3.1.39"/>
    </reaction>
    <physiologicalReaction direction="right-to-left" evidence="44">
        <dbReference type="Rhea" id="RHEA:22566"/>
    </physiologicalReaction>
</comment>
<feature type="region of interest" description="C-terminal hotdog fold" evidence="57">
    <location>
        <begin position="850"/>
        <end position="995"/>
    </location>
</feature>
<keyword evidence="15" id="KW-0511">Multifunctional enzyme</keyword>
<comment type="catalytic activity">
    <reaction evidence="36">
        <text>3-oxobutanoyl-[ACP] + NADPH + H(+) = (3R)-hydroxybutanoyl-[ACP] + NADP(+)</text>
        <dbReference type="Rhea" id="RHEA:41804"/>
        <dbReference type="Rhea" id="RHEA-COMP:9625"/>
        <dbReference type="Rhea" id="RHEA-COMP:9626"/>
        <dbReference type="ChEBI" id="CHEBI:15378"/>
        <dbReference type="ChEBI" id="CHEBI:57783"/>
        <dbReference type="ChEBI" id="CHEBI:58349"/>
        <dbReference type="ChEBI" id="CHEBI:78450"/>
        <dbReference type="ChEBI" id="CHEBI:78451"/>
    </reaction>
    <physiologicalReaction direction="left-to-right" evidence="36">
        <dbReference type="Rhea" id="RHEA:41805"/>
    </physiologicalReaction>
</comment>
<dbReference type="InterPro" id="IPR042104">
    <property type="entry name" value="PKS_dehydratase_sf"/>
</dbReference>
<dbReference type="Gene3D" id="3.40.47.10">
    <property type="match status" value="5"/>
</dbReference>
<comment type="catalytic activity">
    <reaction evidence="51">
        <text>3-oxododecanoyl-[ACP] + NADPH + H(+) = (3R)-hydroxydodecanoyl-[ACP] + NADP(+)</text>
        <dbReference type="Rhea" id="RHEA:41872"/>
        <dbReference type="Rhea" id="RHEA-COMP:9641"/>
        <dbReference type="Rhea" id="RHEA-COMP:9642"/>
        <dbReference type="ChEBI" id="CHEBI:15378"/>
        <dbReference type="ChEBI" id="CHEBI:57783"/>
        <dbReference type="ChEBI" id="CHEBI:58349"/>
        <dbReference type="ChEBI" id="CHEBI:78469"/>
        <dbReference type="ChEBI" id="CHEBI:78470"/>
    </reaction>
    <physiologicalReaction direction="left-to-right" evidence="51">
        <dbReference type="Rhea" id="RHEA:41873"/>
    </physiologicalReaction>
</comment>
<evidence type="ECO:0000256" key="1">
    <source>
        <dbReference type="ARBA" id="ARBA00005189"/>
    </source>
</evidence>
<evidence type="ECO:0000256" key="55">
    <source>
        <dbReference type="ARBA" id="ARBA00049521"/>
    </source>
</evidence>
<comment type="catalytic activity">
    <reaction evidence="50">
        <text>(2E)-tetradecenoyl-[ACP] + NADPH + H(+) = tetradecanoyl-[ACP] + NADP(+)</text>
        <dbReference type="Rhea" id="RHEA:41896"/>
        <dbReference type="Rhea" id="RHEA-COMP:9647"/>
        <dbReference type="Rhea" id="RHEA-COMP:9648"/>
        <dbReference type="ChEBI" id="CHEBI:15378"/>
        <dbReference type="ChEBI" id="CHEBI:57783"/>
        <dbReference type="ChEBI" id="CHEBI:58349"/>
        <dbReference type="ChEBI" id="CHEBI:78475"/>
        <dbReference type="ChEBI" id="CHEBI:78477"/>
    </reaction>
    <physiologicalReaction direction="left-to-right" evidence="50">
        <dbReference type="Rhea" id="RHEA:41897"/>
    </physiologicalReaction>
</comment>
<comment type="catalytic activity">
    <reaction evidence="31">
        <text>tetradecanoyl-[ACP] + malonyl-[ACP] + H(+) = 3-oxohexadecanoyl-[ACP] + holo-[ACP] + CO2</text>
        <dbReference type="Rhea" id="RHEA:41900"/>
        <dbReference type="Rhea" id="RHEA-COMP:9623"/>
        <dbReference type="Rhea" id="RHEA-COMP:9648"/>
        <dbReference type="Rhea" id="RHEA-COMP:9649"/>
        <dbReference type="Rhea" id="RHEA-COMP:9685"/>
        <dbReference type="ChEBI" id="CHEBI:15378"/>
        <dbReference type="ChEBI" id="CHEBI:16526"/>
        <dbReference type="ChEBI" id="CHEBI:64479"/>
        <dbReference type="ChEBI" id="CHEBI:78449"/>
        <dbReference type="ChEBI" id="CHEBI:78477"/>
        <dbReference type="ChEBI" id="CHEBI:78478"/>
    </reaction>
    <physiologicalReaction direction="left-to-right" evidence="31">
        <dbReference type="Rhea" id="RHEA:41901"/>
    </physiologicalReaction>
</comment>
<reference evidence="61" key="1">
    <citation type="submission" date="2021-04" db="EMBL/GenBank/DDBJ databases">
        <authorList>
            <person name="Chebbi M.A.C M."/>
        </authorList>
    </citation>
    <scope>NUCLEOTIDE SEQUENCE</scope>
</reference>
<dbReference type="SMART" id="SM00827">
    <property type="entry name" value="PKS_AT"/>
    <property type="match status" value="1"/>
</dbReference>
<comment type="catalytic activity">
    <reaction evidence="17">
        <text>(3R)-hydroxydodecanoyl-[ACP] = (2E)-dodecenoyl-[ACP] + H2O</text>
        <dbReference type="Rhea" id="RHEA:41876"/>
        <dbReference type="Rhea" id="RHEA-COMP:9642"/>
        <dbReference type="Rhea" id="RHEA-COMP:9643"/>
        <dbReference type="ChEBI" id="CHEBI:15377"/>
        <dbReference type="ChEBI" id="CHEBI:78470"/>
        <dbReference type="ChEBI" id="CHEBI:78472"/>
    </reaction>
    <physiologicalReaction direction="left-to-right" evidence="17">
        <dbReference type="Rhea" id="RHEA:41877"/>
    </physiologicalReaction>
</comment>
<evidence type="ECO:0000256" key="9">
    <source>
        <dbReference type="ARBA" id="ARBA00022553"/>
    </source>
</evidence>
<comment type="catalytic activity">
    <reaction evidence="34">
        <text>(2E)-hexadecenoyl-[ACP] + NADPH + H(+) = hexadecanoyl-[ACP] + NADP(+)</text>
        <dbReference type="Rhea" id="RHEA:41912"/>
        <dbReference type="Rhea" id="RHEA-COMP:9651"/>
        <dbReference type="Rhea" id="RHEA-COMP:9652"/>
        <dbReference type="ChEBI" id="CHEBI:15378"/>
        <dbReference type="ChEBI" id="CHEBI:57783"/>
        <dbReference type="ChEBI" id="CHEBI:58349"/>
        <dbReference type="ChEBI" id="CHEBI:78481"/>
        <dbReference type="ChEBI" id="CHEBI:78483"/>
    </reaction>
    <physiologicalReaction direction="left-to-right" evidence="34">
        <dbReference type="Rhea" id="RHEA:41913"/>
    </physiologicalReaction>
</comment>
<dbReference type="Gene3D" id="1.10.1200.10">
    <property type="entry name" value="ACP-like"/>
    <property type="match status" value="3"/>
</dbReference>
<dbReference type="InterPro" id="IPR014030">
    <property type="entry name" value="Ketoacyl_synth_N"/>
</dbReference>
<dbReference type="FunFam" id="1.10.1200.10:FF:000013">
    <property type="entry name" value="Fatty acid synthase"/>
    <property type="match status" value="1"/>
</dbReference>
<dbReference type="PROSITE" id="PS52004">
    <property type="entry name" value="KS3_2"/>
    <property type="match status" value="3"/>
</dbReference>
<dbReference type="Gene3D" id="3.40.50.720">
    <property type="entry name" value="NAD(P)-binding Rossmann-like Domain"/>
    <property type="match status" value="3"/>
</dbReference>
<evidence type="ECO:0000256" key="5">
    <source>
        <dbReference type="ARBA" id="ARBA00012948"/>
    </source>
</evidence>
<dbReference type="InterPro" id="IPR049900">
    <property type="entry name" value="PKS_mFAS_DH"/>
</dbReference>
<evidence type="ECO:0000256" key="52">
    <source>
        <dbReference type="ARBA" id="ARBA00049414"/>
    </source>
</evidence>
<organism evidence="61 62">
    <name type="scientific">Cotesia congregata</name>
    <name type="common">Parasitoid wasp</name>
    <name type="synonym">Apanteles congregatus</name>
    <dbReference type="NCBI Taxonomy" id="51543"/>
    <lineage>
        <taxon>Eukaryota</taxon>
        <taxon>Metazoa</taxon>
        <taxon>Ecdysozoa</taxon>
        <taxon>Arthropoda</taxon>
        <taxon>Hexapoda</taxon>
        <taxon>Insecta</taxon>
        <taxon>Pterygota</taxon>
        <taxon>Neoptera</taxon>
        <taxon>Endopterygota</taxon>
        <taxon>Hymenoptera</taxon>
        <taxon>Apocrita</taxon>
        <taxon>Ichneumonoidea</taxon>
        <taxon>Braconidae</taxon>
        <taxon>Microgastrinae</taxon>
        <taxon>Cotesia</taxon>
    </lineage>
</organism>
<feature type="domain" description="PKS/mFAS DH" evidence="60">
    <location>
        <begin position="5158"/>
        <end position="5419"/>
    </location>
</feature>
<evidence type="ECO:0000256" key="47">
    <source>
        <dbReference type="ARBA" id="ARBA00048935"/>
    </source>
</evidence>
<evidence type="ECO:0000256" key="38">
    <source>
        <dbReference type="ARBA" id="ARBA00048051"/>
    </source>
</evidence>
<accession>A0A8J2HM67</accession>
<feature type="region of interest" description="N-terminal hotdog fold" evidence="57">
    <location>
        <begin position="713"/>
        <end position="837"/>
    </location>
</feature>
<sequence>MKDKNPPKSSMSFDPCSQRMMDSGEEIVISGIAGRFPESNNMQHFQDNLFNKVDLVTDDDRRWKLDHPEIPQRTGKINNVGKFDALFFGVHFKQAHTMDPMCRMLMEHAFEAIVDAGVNPRHLRGTKTGVTGPSYTVDSACSSSLFAMEHAYRAIRVLSADGRCKSFDADANGYTRSETVSIAFLQKAKDAKRIYATIIHGKTNCDGFKEQGITFPSSAMQSVLLHDFYEECKIPPSIVNYIEAHGTGTKVGDPEEVNAIDIVFCPGRTEPLRIGSIKSNLGHAEPASGMCSIAKVVIANETGIIPPNLHYNRPREGVKALEEGRVKVITDPTPWEGGYVGVSSFGFGGANAHILLKSNPIEKVNGGAPNDDLPRLVVVESRPIDVEYVRLLQDIYTEDIPGHLYRGYTILSRHTTKENRIRDTEHYPGAKRPIWFVFSGMGSQWPGMGTALLRFPVFAQAIKKCDAVLKPRGVDIYDILTNPNKSTFDNILNSFVGIAAVQIGLVDLLTSLGIVPDRIIGHSVGELGCAYADGCFTAEQMVLAAYSRGLASIETKTIFGSMAAVGLGYEDVKDLCPPDIEVACHNGPESSTISGPAESMKVFVAKLQANKIFAREVPCSNIAYHSRYIAEAGPKLLKYLKEVIPDPKPRSPNVTNIPLTQRGHKDNVEVFLQAVGKIYDVGYLPQIANLYPDIKFPVSRGTPMISPLIKWEHSDDWYVTSYRMQEKITSGERTVEVTLSDEDYEYMSGHVIDGRNLLPATGYLALVWETIGMMKGELYTEVSVIFDNVKFLRATTIPKEGIVEITLMIQKGTGRFEVVEGGAAVVTGYVHYTNKPALAKLNPPPPEDEEEEMTAKDVYKELRLRGYQYSGSFRGIKSASTSGMRGKIAWINNWVAFMDNMLQMQILEMDSRGLFVPTSIQKLVIDTKTHLNQIRAMPDDFPVFRNKTLDLIVAGGVEIRGLKASVIGRRKPAGEPVLESYQFIAHRDRSEMSLQQVIRAAVHLALENHQEIKVKTLENLEANEKYPVEDLFTPILQEVLGDIPLIQADLNILTENSFEEDKLPQNINVTEAKKLPPDANAIILTGRDLLSKEKTASLSQLLFSLKDGGFILTLESSKSSDYSTAAKRHNLDVLVEKVVGSSLCLLLRKQDKLPKKSIIVTIASNSFNWIDELKSILEREKEGELSHSRVILVSEKSFESGLLGLVNCLRKEPGGEIIRGVLIQDEKAPDFSLSLPLYGDQMKLDLALNVLRPNKTWGSYRHLQLPAVVPRPVHHAWGNQLVRGDMSSFQWLEGPIQPGFEHPDLVDVVYSAINFRDIMLASGKLAAEIVATNRALEECCIGFEYSGIDRYGKKVMGIIPSRALTNKTVIDRNLSWYVPDGWTLEDAATVPCVYATVYNALYIFGKMKKGHKILIHSGSGGTGQAAITLALNEGCEVFTTVGTPEKRKFIRDNFPQIPEDHIGNSRDTSFETMILERTNGRGVDIVLNSLADDKLQASIRCLGNCGQFLEIGKFDMVNDTPIGMAMFLKEISFHGVLLDLVFNAPVERKRELRDFLQKGLDSGIIKPLTRTVFPKEKLEAAYRYMAAGKHIGKVVVKVLDENDLQNTLIPGLPRYHCFENRSYVILGGLGGFGLELADWLVLRGARNLVLTSRSGLKNGYQRMRVRLWKSYGVKVEIVAGKNPANHQECEDILKLAENLAPVDGIFNLAVVLKDSLIENQTPDTFKESFTAKAWTTKVLDKVSRIVCPKLRHFVVFSSVSCGRGNAGQSNYGMSNSVMERICEKRVAEGLPALAVQWGAVGDVGLVADMQEDNKELVIGGTLQQRITSCLQELNYFLMQSHPIVSSMVVAEKRAGGAGALNIVDTVLNIMGVKDLKTISHHTSLAELGMDSMMAVEIKQSLEREFEVYLTAQDIRGLNFAKLLEMNSKDLEKKAKNQSAPRDTEILTGMKLFIRLLGEDVELSETCVKLPTKEEAGRNQVFLIPGIEGFGSVFYNLASKIKSPATCLQLHNPSTEYISIFDMAKQFLPHVLKRNNGRRTFVIAAYSFGSTVAIELARLLEAEGFIGRLVLIDGSPELMKAIKDQQLSASSDEELATNVLVGIMDLFAPSISGELFMELQKCKSLEEKLDAFVQRIPDELLTVSREEQRNICAGIYNRLIALQNYDTSNLTPLRSSIILLKPSMPTLKSVSADYGLSSITRENVEIHVVDGNHVTILDEAKIATAINDHTELPPYGGKISNLEKFDADFFGVNFKDAHSMDPMSRMVLEHSYEAIVDAGVNPKHLKGSNTGVFFATCYVESEKALIYENPKINAKGILGCSKAMLANRISHWLGVTGPSYNVDTACSSSFFAMEHAYRAIRDGRCDAAIVGGANLSLHPYVTLSFHRLGVLSADGHCKSFSDEANGYVRSETVSVAFLQKAKNAKRIYATIVHGKTNCDGFKEQGITFPSSIMQGVLLKEFYEECKIAPSALNYLEAHGTGTAVGDPEELNAIDSVFCAGRVKPLRIGSIKSNLGHAEPASGMCSIAKVLIANETGIIAPNLHYTGPRKGVKCLEEGRVQVITEPTPWEGGYAGVNSFGFGGANAHILLKSNPIEKVNGGAPNDDLPRLVVVSGRTEEAVEVLLNDVETRPLDAEYVRLLHDIHADSISEHLYRGYTIVRRRLTTANRIRDIKQHRGLERPIWYILFGMGSQWPSMGTAFLRFPIFAQAIRKCDAVLKPRGVDIYDILTNPNESTFENDVNSFVGIAAVQIGLVDLLTSLGIVPKRIIGHSVGELACAYANGYYTIEQTILTAHAYHRSARNNHLLDEALIREAIVRIPNNAVTIEIGPQPQLQDVLKKTAKPGVINIALTNRESKDNVEVFLQAIGKLYNLGFQPQVHKLYPEVKFPVSRSTPMISPLIKWDHSEDWYVMSYKRGSRMKSGKRIVHVNKDDEDYEFMTGHVIDGRNLLPATGYLALIWESLGLMVGKLYTDVSVVFDDVKFLRATTIPKEGHIELALMIQQGTGKFEVVEGEVAVVTGFIHIVTEPSMIMMNPTPPENNEEEEMTAKDVYKELKLRGYQYSGYFRGIKSASTNGTRGKIAWFNNWVAFMDNMLQMQILEMDSRGLFVPTGIQKLVINTKAHYNQFRALSGDVKEFPVYRYKSLDLIVSGGVEIRGLKASVISRRKPAGEPVLESYQFIAHRDCAEISLNEATRLAAHLVLENHQEIKVKTLESLDADEKYSVEDLFTPILQEALGDIPLIQPELNILTENSFEEGKLPVNINITENKKLTPETNSTILSGRYLLTKKHESLPQLLTAVKNEGFLLTLEPRGNNTDLFEVAKKYNLDIIFEKVVDDSLCLLLRKQSKSSHKMVIVNVKNDSFEWLNELKSVFKGEKEQNNNRIVLVSEKHFESGLLGLVTCLRQEPGGEMIRGVLIQDEQAPEFSPSLPLYADQLKLNLTLNVLRANNTWGSYRHLKLSAVTPQPVYHAWVNQLVRGDMSSLAWLEGPIRPNFIHPDLIDVVYSALNFRDVMLTSGKLVAEIIAKTRFLVECCIGFEYSGVDRYGKRLMGLMGARAITNKAVVDRNLSWYVPEGWSLEDAATVPCVYATAYYAMIFNGKIKKSDKVLIHSGTGGVGQAAIILALHEGCEVFTTVGTPEKLQFIRDHFPQIPEDHIGNSRDTSFETMILEKTNGRGVDIVLNSLADDKLQASIRCLAEGGRFLEIGKFDMANDTHIGMAAFRKGISFFGILLDNVFEATSDRKQMLNGLLQKGLDEGYIKPLPRTVFSSDKLEAAFRYMGAGKHIGKVLIKVLDEKNLLNTIVPALPRYYCLENCSYVILGGLGGFGLELADWLVLRGARNLVLTSRSGLKNGYQRMRVRLWKSYGVKVEIVAGKNPANHQECEDILKLAENLAPVDGIFNLAVVLKDSLIENQTPDTFKESFTAKAWTTKVLDKVSRIVCPKLRHFVVFSSVSCGRGNAGQSNYGMSNSIVERICEKRVAEGLPALAVQWGAVGDVGLVADMQQDNKELVIGGTLQQKITSCLQELNNFLMQSNPVVSSMVVAEKRAGTNGPLNVVETVLNIMGLKDLKSVSQHTSLAELGMDSMMAVEIKQSLEREFEIFLTAQDIRGLNFAKLIEMSSKSNDLESTPKSEPTPRDTEILTGMKLLIRLLGKDVELSETCVKLPTKEEAGRNQVFLIPGIEGFGSVFYNLANKIKSPATCLQLNNSSTDYISIFDMAKQLLPHVLKRNNGRRTFVIAAYSFGSTVAIELARLIEAEGFIVRLVLIDGAPELLKAIKDQQLSASSDEELATNVLVGIMDLFASSISEELFMELQKCKSLDEKLDAFVQRIPDEFLNVSREEHRNICASIYNRLIAMQNYETSNLAPLRSPIILLKPSMPTLKSISEDYGLGSITRENVEVRVVEGNHITILDEPSVATAINGETLEETENMENAGENIVISGLAGRFPESDDLKHFKENLFDKKDLITEDDRRWNLDHPEIPTRFGKINNLEKFDADFFGVHFKEAHSMDPMGRLFLEHSYEAIIDAGVNPKHLKGTNTGVFFSACYSESEVTWVYADQDVNGLGMLGSSKAMLANRVSRWLGVTGPSYNVDTACSSSLYAMEHAYRAIRDGKCDAALVGGANLLLNPYLSLLFARLGVLSADGRCKSFTNEANGYVRSETVSVAFLQKAKNAKRIYATIVHGKTNCDGFKEQGITFPSSMMQGTLLKEFYEECKIAPSVLNYLEAHGTGTAVGDPEELNAIDRVFCKDRKVPLRVGSIKSNLGHAEPASGMCSIAKIVIANETGLIAPNLHYTGPRKGVKCLEEGRVQVITEPTPWEGGFAGVNSFGFGGANAHILLKSNPIEKVNGGAPNDDLPRLVVVSGRTEEAVEVLLNDVETRPLDAEYVRLLHDIHADSISEHLYRGYTIVRRRSTTENRIRDIKQHRGLKRPIWYILSGMGSQWPSMGTAFLRFPIFAQAIRKCDAVLKPRGVDIYDILTNPNELTFENDVNSFVGIAAVQIGLVDLLSSLGIVPKRIIGHSVGELACAYANGFYTIEQTILTAYSYDLSAKHNHLLDAALIREAIVRIPKNAVTIEIAPQPQLQDVLKKTAKPEVINIALTNRESKDNVEVFLQAIGKLYNLGFQPQVHKLYPEVKFPVSRSTPMISPLIKWDHSKDWYVMLYKLQTKLKSGERIVQVNKINEDYEFMTGHVIDGRNLIPATGYLALIWETIGRMMGKLYTDVSVVFEDVKFLRATTIPKEGHVELALMIQQGTGRFEVVDGEAAVVTGFVHIVTEPSMIMMNPTPPENDEEEEMTAKDVYKELRLRGYQYSGYFRGIKSATTSGTRGKIAWYNNWVAFMDTMLQIQILEMDSRGLFVPTGIQKLVINTKAHYNQFRALSGDVKEFPVYRYKSLDLIVSGGVEIRGLKASVISRRKPAGEPVLESYQFIAHRDRAEISLNEATRLAAHLVLENNLGIKVKTLESLDADEKYSVEDLFTPMFQEALDDIPLIQPELNILTENSFEEGKLPANINITEIKKLTPETNATILSGRYLLTKKHESLPQLLTAVKNEGFLLTLEPRGNNTDLFEVTKKYNLDIIFEKVVDDSLCLLLRKQSKSSHKMVIVNVKNDSFEWLNELKSVFKGEKEQNNNRIVLVSEKSFESGLLGLVTCLRQEPGGEMIRGVLIQDEQAPEFSPSLPLYADQLKLNLTLNVLRANNTWGSYRHLKLSAVTPQLVYHAWANQLVRGDMSSLAWLEGPIRPNFIHPDLIDVVYSAINFRDVMFTSGKLAAELIATNRWLEECCIGFEYSGVDRYGKRIMGLTPSRAITNKAVIDRDLSWYVPKGWSLEDAATVPCVYATAYYAMFTNGKIKKSDKVLIHSGTGGVGQAAIMLALHVGCEVFTTVGTPEKRQFMRDNFPQIPEDHIGNSRDTSFETMILERTNGRGVDIVLNSLAEDKLQASIRCLAEGGRFLEIGKFDMANDTHIGMAAFGKGISFYGILLDNFFKATTDVKKILNGLLQKGLDDGYIKPLPRTVFSSDKLEAAFRYMGAGKHIGKVLIKVLDEKNLLNTIVPALPRYYCLENRSYIIFGGLGGFGLELADWLVLRGARNLVLTSRSGLKNGYQCMRVRLWKSYGVKVEIVAGKNPANHQECEDILKLAENLAPVDGIFNLAVVLKDSLIENQTPDTFKEAFRPKARTTKVLDKVSRIVCPKLRHFVVFSSVSCGRGNAGQSNYGMANSIMERICEKRVAEGLPALAVQWGAVGDVGLVADMQEDNKELVIGGTLQQKITSCLQELNNFLMQSNPIVSSMVVAEKRAGTNGPLNVVETVLNIMGLKDLKSVSQHTSLAELGMDSMMAVEIKQSLEREFDIFLTAQDIRSLNFAKLIEMSSKDHGKTPINQSPDNTEVLTGLKLYVQLMESKEEHSGVAVKLETQEEAGRTRIFFIPGIEGQAAVFSNLVSKIKSPATCLQLNNTNPDYVSFYDIANQLLPHVLKNNEDHKHFVIIGYSIGSLIAIELVRKLEAKGLTGKLILIDGSPDFTKAFKDQMLPSSSEEELQHSILMGITEMIMPTLVMKHLPSSVIKLPQEEVRCIITAVYNRFIALQNYDSSKLPALRSSIVLLKPSMPSIKFTEEDYGLSKIACQKVKIHVVEGNHLTMLNDNKIATILNDETTEILKPICNQHKLV</sequence>
<evidence type="ECO:0000256" key="39">
    <source>
        <dbReference type="ARBA" id="ARBA00048281"/>
    </source>
</evidence>
<keyword evidence="13" id="KW-0663">Pyridoxal phosphate</keyword>
<comment type="catalytic activity">
    <reaction evidence="32">
        <text>(2E)-butenoyl-[ACP] + NADPH + H(+) = butanoyl-[ACP] + NADP(+)</text>
        <dbReference type="Rhea" id="RHEA:41812"/>
        <dbReference type="Rhea" id="RHEA-COMP:9627"/>
        <dbReference type="Rhea" id="RHEA-COMP:9628"/>
        <dbReference type="ChEBI" id="CHEBI:15378"/>
        <dbReference type="ChEBI" id="CHEBI:57783"/>
        <dbReference type="ChEBI" id="CHEBI:58349"/>
        <dbReference type="ChEBI" id="CHEBI:78453"/>
        <dbReference type="ChEBI" id="CHEBI:78454"/>
    </reaction>
    <physiologicalReaction direction="left-to-right" evidence="32">
        <dbReference type="Rhea" id="RHEA:41813"/>
    </physiologicalReaction>
</comment>
<feature type="domain" description="PKS/mFAS DH" evidence="60">
    <location>
        <begin position="2903"/>
        <end position="3170"/>
    </location>
</feature>
<dbReference type="EC" id="2.3.1.85" evidence="4"/>
<comment type="catalytic activity">
    <reaction evidence="55">
        <text>(2E)-decenoyl-[ACP] + NADPH + H(+) = decanoyl-[ACP] + NADP(+)</text>
        <dbReference type="Rhea" id="RHEA:41864"/>
        <dbReference type="Rhea" id="RHEA-COMP:9639"/>
        <dbReference type="Rhea" id="RHEA-COMP:9640"/>
        <dbReference type="ChEBI" id="CHEBI:15378"/>
        <dbReference type="ChEBI" id="CHEBI:57783"/>
        <dbReference type="ChEBI" id="CHEBI:58349"/>
        <dbReference type="ChEBI" id="CHEBI:78467"/>
        <dbReference type="ChEBI" id="CHEBI:78468"/>
    </reaction>
    <physiologicalReaction direction="left-to-right" evidence="55">
        <dbReference type="Rhea" id="RHEA:41865"/>
    </physiologicalReaction>
</comment>
<dbReference type="GO" id="GO:0006633">
    <property type="term" value="P:fatty acid biosynthetic process"/>
    <property type="evidence" value="ECO:0007669"/>
    <property type="project" value="UniProtKB-UniPathway"/>
</dbReference>
<comment type="catalytic activity">
    <reaction evidence="40">
        <text>tetradecanoyl-[ACP] + H2O = tetradecanoate + holo-[ACP] + H(+)</text>
        <dbReference type="Rhea" id="RHEA:30123"/>
        <dbReference type="Rhea" id="RHEA-COMP:9648"/>
        <dbReference type="Rhea" id="RHEA-COMP:9685"/>
        <dbReference type="ChEBI" id="CHEBI:15377"/>
        <dbReference type="ChEBI" id="CHEBI:15378"/>
        <dbReference type="ChEBI" id="CHEBI:30807"/>
        <dbReference type="ChEBI" id="CHEBI:64479"/>
        <dbReference type="ChEBI" id="CHEBI:78477"/>
        <dbReference type="EC" id="3.1.2.14"/>
    </reaction>
    <physiologicalReaction direction="left-to-right" evidence="40">
        <dbReference type="Rhea" id="RHEA:30124"/>
    </physiologicalReaction>
</comment>
<evidence type="ECO:0000256" key="32">
    <source>
        <dbReference type="ARBA" id="ARBA00047500"/>
    </source>
</evidence>
<evidence type="ECO:0000256" key="18">
    <source>
        <dbReference type="ARBA" id="ARBA00023373"/>
    </source>
</evidence>
<evidence type="ECO:0000256" key="53">
    <source>
        <dbReference type="ARBA" id="ARBA00049422"/>
    </source>
</evidence>
<feature type="domain" description="Ketosynthase family 3 (KS3)" evidence="59">
    <location>
        <begin position="24"/>
        <end position="358"/>
    </location>
</feature>
<dbReference type="InterPro" id="IPR057326">
    <property type="entry name" value="KR_dom"/>
</dbReference>
<comment type="catalytic activity">
    <reaction evidence="43">
        <text>3-oxohexanoyl-[ACP] + NADPH + H(+) = (3R)-hydroxyhexanoyl-[ACP] + NADP(+)</text>
        <dbReference type="Rhea" id="RHEA:41824"/>
        <dbReference type="Rhea" id="RHEA-COMP:9629"/>
        <dbReference type="Rhea" id="RHEA-COMP:9630"/>
        <dbReference type="ChEBI" id="CHEBI:15378"/>
        <dbReference type="ChEBI" id="CHEBI:57783"/>
        <dbReference type="ChEBI" id="CHEBI:58349"/>
        <dbReference type="ChEBI" id="CHEBI:78456"/>
        <dbReference type="ChEBI" id="CHEBI:78457"/>
    </reaction>
    <physiologicalReaction direction="left-to-right" evidence="43">
        <dbReference type="Rhea" id="RHEA:41825"/>
    </physiologicalReaction>
</comment>
<evidence type="ECO:0000256" key="2">
    <source>
        <dbReference type="ARBA" id="ARBA00012004"/>
    </source>
</evidence>
<feature type="domain" description="Carrier" evidence="58">
    <location>
        <begin position="1853"/>
        <end position="1933"/>
    </location>
</feature>
<dbReference type="SMART" id="SM00826">
    <property type="entry name" value="PKS_DH"/>
    <property type="match status" value="1"/>
</dbReference>
<dbReference type="InterPro" id="IPR014031">
    <property type="entry name" value="Ketoacyl_synth_C"/>
</dbReference>
<keyword evidence="11" id="KW-0702">S-nitrosylation</keyword>
<evidence type="ECO:0000256" key="33">
    <source>
        <dbReference type="ARBA" id="ARBA00047578"/>
    </source>
</evidence>
<evidence type="ECO:0000256" key="21">
    <source>
        <dbReference type="ARBA" id="ARBA00023398"/>
    </source>
</evidence>
<dbReference type="SUPFAM" id="SSF50129">
    <property type="entry name" value="GroES-like"/>
    <property type="match status" value="3"/>
</dbReference>
<dbReference type="EC" id="2.3.1.41" evidence="6"/>
<dbReference type="PROSITE" id="PS00606">
    <property type="entry name" value="KS3_1"/>
    <property type="match status" value="2"/>
</dbReference>
<dbReference type="InterPro" id="IPR009081">
    <property type="entry name" value="PP-bd_ACP"/>
</dbReference>
<evidence type="ECO:0000256" key="20">
    <source>
        <dbReference type="ARBA" id="ARBA00023394"/>
    </source>
</evidence>
<dbReference type="InterPro" id="IPR013149">
    <property type="entry name" value="ADH-like_C"/>
</dbReference>
<evidence type="ECO:0000256" key="57">
    <source>
        <dbReference type="PROSITE-ProRule" id="PRU01363"/>
    </source>
</evidence>
<dbReference type="EMBL" id="CAJNRD030001123">
    <property type="protein sequence ID" value="CAG5103857.1"/>
    <property type="molecule type" value="Genomic_DNA"/>
</dbReference>
<comment type="pathway">
    <text evidence="1">Lipid metabolism.</text>
</comment>
<dbReference type="InterPro" id="IPR014043">
    <property type="entry name" value="Acyl_transferase_dom"/>
</dbReference>
<dbReference type="InterPro" id="IPR020806">
    <property type="entry name" value="PKS_PP-bd"/>
</dbReference>
<evidence type="ECO:0000256" key="42">
    <source>
        <dbReference type="ARBA" id="ARBA00048506"/>
    </source>
</evidence>
<evidence type="ECO:0000256" key="40">
    <source>
        <dbReference type="ARBA" id="ARBA00048289"/>
    </source>
</evidence>
<dbReference type="SMART" id="SM00823">
    <property type="entry name" value="PKS_PP"/>
    <property type="match status" value="3"/>
</dbReference>
<comment type="catalytic activity">
    <reaction evidence="33">
        <text>dodecanoyl-[ACP] + malonyl-[ACP] + H(+) = 3-oxotetradecanoyl-[ACP] + holo-[ACP] + CO2</text>
        <dbReference type="Rhea" id="RHEA:41884"/>
        <dbReference type="Rhea" id="RHEA-COMP:9623"/>
        <dbReference type="Rhea" id="RHEA-COMP:9644"/>
        <dbReference type="Rhea" id="RHEA-COMP:9645"/>
        <dbReference type="Rhea" id="RHEA-COMP:9685"/>
        <dbReference type="ChEBI" id="CHEBI:15378"/>
        <dbReference type="ChEBI" id="CHEBI:16526"/>
        <dbReference type="ChEBI" id="CHEBI:64479"/>
        <dbReference type="ChEBI" id="CHEBI:65264"/>
        <dbReference type="ChEBI" id="CHEBI:78449"/>
        <dbReference type="ChEBI" id="CHEBI:78473"/>
    </reaction>
    <physiologicalReaction direction="left-to-right" evidence="33">
        <dbReference type="Rhea" id="RHEA:41885"/>
    </physiologicalReaction>
</comment>
<comment type="catalytic activity">
    <reaction evidence="56">
        <text>octanoyl-[ACP] + malonyl-[ACP] + H(+) = 3-oxodecanoyl-[ACP] + holo-[ACP] + CO2</text>
        <dbReference type="Rhea" id="RHEA:41852"/>
        <dbReference type="Rhea" id="RHEA-COMP:9623"/>
        <dbReference type="Rhea" id="RHEA-COMP:9636"/>
        <dbReference type="Rhea" id="RHEA-COMP:9637"/>
        <dbReference type="Rhea" id="RHEA-COMP:9685"/>
        <dbReference type="ChEBI" id="CHEBI:15378"/>
        <dbReference type="ChEBI" id="CHEBI:16526"/>
        <dbReference type="ChEBI" id="CHEBI:64479"/>
        <dbReference type="ChEBI" id="CHEBI:78449"/>
        <dbReference type="ChEBI" id="CHEBI:78463"/>
        <dbReference type="ChEBI" id="CHEBI:78464"/>
    </reaction>
    <physiologicalReaction direction="left-to-right" evidence="56">
        <dbReference type="Rhea" id="RHEA:41853"/>
    </physiologicalReaction>
</comment>
<evidence type="ECO:0000256" key="49">
    <source>
        <dbReference type="ARBA" id="ARBA00049109"/>
    </source>
</evidence>
<dbReference type="GO" id="GO:0004316">
    <property type="term" value="F:3-oxoacyl-[acyl-carrier-protein] reductase (NADPH) activity"/>
    <property type="evidence" value="ECO:0007669"/>
    <property type="project" value="UniProtKB-EC"/>
</dbReference>
<feature type="domain" description="Ketosynthase family 3 (KS3)" evidence="59">
    <location>
        <begin position="2171"/>
        <end position="2590"/>
    </location>
</feature>
<evidence type="ECO:0000256" key="27">
    <source>
        <dbReference type="ARBA" id="ARBA00047300"/>
    </source>
</evidence>
<evidence type="ECO:0000256" key="23">
    <source>
        <dbReference type="ARBA" id="ARBA00023401"/>
    </source>
</evidence>
<dbReference type="SMART" id="SM00822">
    <property type="entry name" value="PKS_KR"/>
    <property type="match status" value="3"/>
</dbReference>
<evidence type="ECO:0000256" key="19">
    <source>
        <dbReference type="ARBA" id="ARBA00023388"/>
    </source>
</evidence>
<dbReference type="Gene3D" id="3.40.366.10">
    <property type="entry name" value="Malonyl-Coenzyme A Acyl Carrier Protein, domain 2"/>
    <property type="match status" value="2"/>
</dbReference>
<evidence type="ECO:0000256" key="56">
    <source>
        <dbReference type="ARBA" id="ARBA00049533"/>
    </source>
</evidence>
<dbReference type="Pfam" id="PF00975">
    <property type="entry name" value="Thioesterase"/>
    <property type="match status" value="3"/>
</dbReference>
<dbReference type="InterPro" id="IPR036736">
    <property type="entry name" value="ACP-like_sf"/>
</dbReference>
<keyword evidence="62" id="KW-1185">Reference proteome</keyword>
<dbReference type="InterPro" id="IPR001227">
    <property type="entry name" value="Ac_transferase_dom_sf"/>
</dbReference>
<name>A0A8J2HM67_COTCN</name>
<evidence type="ECO:0000256" key="16">
    <source>
        <dbReference type="ARBA" id="ARBA00023332"/>
    </source>
</evidence>
<evidence type="ECO:0000256" key="13">
    <source>
        <dbReference type="ARBA" id="ARBA00022898"/>
    </source>
</evidence>
<comment type="catalytic activity">
    <reaction evidence="39">
        <text>(2E)-dodecenoyl-[ACP] + NADPH + H(+) = dodecanoyl-[ACP] + NADP(+)</text>
        <dbReference type="Rhea" id="RHEA:41880"/>
        <dbReference type="Rhea" id="RHEA-COMP:9643"/>
        <dbReference type="Rhea" id="RHEA-COMP:9644"/>
        <dbReference type="ChEBI" id="CHEBI:15378"/>
        <dbReference type="ChEBI" id="CHEBI:57783"/>
        <dbReference type="ChEBI" id="CHEBI:58349"/>
        <dbReference type="ChEBI" id="CHEBI:65264"/>
        <dbReference type="ChEBI" id="CHEBI:78472"/>
    </reaction>
    <physiologicalReaction direction="left-to-right" evidence="39">
        <dbReference type="Rhea" id="RHEA:41881"/>
    </physiologicalReaction>
</comment>
<evidence type="ECO:0000313" key="62">
    <source>
        <dbReference type="Proteomes" id="UP000786811"/>
    </source>
</evidence>
<feature type="region of interest" description="N-terminal hotdog fold" evidence="57">
    <location>
        <begin position="2903"/>
        <end position="3027"/>
    </location>
</feature>
<dbReference type="GO" id="GO:0141148">
    <property type="term" value="F:enoyl-[acyl-carrier-protein] reductase (NADPH) activity"/>
    <property type="evidence" value="ECO:0007669"/>
    <property type="project" value="UniProtKB-EC"/>
</dbReference>
<evidence type="ECO:0000259" key="60">
    <source>
        <dbReference type="PROSITE" id="PS52019"/>
    </source>
</evidence>
<dbReference type="Gene3D" id="3.10.129.110">
    <property type="entry name" value="Polyketide synthase dehydratase"/>
    <property type="match status" value="3"/>
</dbReference>
<dbReference type="InterPro" id="IPR036291">
    <property type="entry name" value="NAD(P)-bd_dom_sf"/>
</dbReference>
<dbReference type="InterPro" id="IPR050091">
    <property type="entry name" value="PKS_NRPS_Biosynth_Enz"/>
</dbReference>
<gene>
    <name evidence="61" type="ORF">HICCMSTLAB_LOCUS11719</name>
</gene>
<feature type="active site" description="Proton donor; for dehydratase activity" evidence="57">
    <location>
        <position position="5339"/>
    </location>
</feature>
<comment type="catalytic activity">
    <reaction evidence="28">
        <text>hexanoyl-[ACP] + malonyl-[ACP] + H(+) = 3-oxooctanoyl-[ACP] + holo-[ACP] + CO2</text>
        <dbReference type="Rhea" id="RHEA:41836"/>
        <dbReference type="Rhea" id="RHEA-COMP:9623"/>
        <dbReference type="Rhea" id="RHEA-COMP:9632"/>
        <dbReference type="Rhea" id="RHEA-COMP:9633"/>
        <dbReference type="Rhea" id="RHEA-COMP:9685"/>
        <dbReference type="ChEBI" id="CHEBI:15378"/>
        <dbReference type="ChEBI" id="CHEBI:16526"/>
        <dbReference type="ChEBI" id="CHEBI:64479"/>
        <dbReference type="ChEBI" id="CHEBI:78449"/>
        <dbReference type="ChEBI" id="CHEBI:78459"/>
        <dbReference type="ChEBI" id="CHEBI:78460"/>
    </reaction>
    <physiologicalReaction direction="left-to-right" evidence="28">
        <dbReference type="Rhea" id="RHEA:41837"/>
    </physiologicalReaction>
</comment>
<dbReference type="PANTHER" id="PTHR43775:SF23">
    <property type="entry name" value="FATTY ACID SYNTHASE 3"/>
    <property type="match status" value="1"/>
</dbReference>
<keyword evidence="14" id="KW-0007">Acetylation</keyword>
<evidence type="ECO:0000256" key="10">
    <source>
        <dbReference type="ARBA" id="ARBA00022679"/>
    </source>
</evidence>
<dbReference type="Pfam" id="PF02801">
    <property type="entry name" value="Ketoacyl-synt_C"/>
    <property type="match status" value="3"/>
</dbReference>
<evidence type="ECO:0000256" key="36">
    <source>
        <dbReference type="ARBA" id="ARBA00047953"/>
    </source>
</evidence>
<comment type="catalytic activity">
    <reaction evidence="54">
        <text>butanoyl-[ACP] + malonyl-[ACP] + H(+) = 3-oxohexanoyl-[ACP] + holo-[ACP] + CO2</text>
        <dbReference type="Rhea" id="RHEA:41820"/>
        <dbReference type="Rhea" id="RHEA-COMP:9623"/>
        <dbReference type="Rhea" id="RHEA-COMP:9628"/>
        <dbReference type="Rhea" id="RHEA-COMP:9629"/>
        <dbReference type="Rhea" id="RHEA-COMP:9685"/>
        <dbReference type="ChEBI" id="CHEBI:15378"/>
        <dbReference type="ChEBI" id="CHEBI:16526"/>
        <dbReference type="ChEBI" id="CHEBI:64479"/>
        <dbReference type="ChEBI" id="CHEBI:78449"/>
        <dbReference type="ChEBI" id="CHEBI:78454"/>
        <dbReference type="ChEBI" id="CHEBI:78456"/>
    </reaction>
    <physiologicalReaction direction="left-to-right" evidence="54">
        <dbReference type="Rhea" id="RHEA:41821"/>
    </physiologicalReaction>
</comment>
<comment type="catalytic activity">
    <reaction evidence="53">
        <text>3-oxooctanoyl-[ACP] + NADPH + H(+) = (3R)-hydroxyoctanoyl-[ACP] + NADP(+)</text>
        <dbReference type="Rhea" id="RHEA:41840"/>
        <dbReference type="Rhea" id="RHEA-COMP:9633"/>
        <dbReference type="Rhea" id="RHEA-COMP:9634"/>
        <dbReference type="ChEBI" id="CHEBI:15378"/>
        <dbReference type="ChEBI" id="CHEBI:57783"/>
        <dbReference type="ChEBI" id="CHEBI:58349"/>
        <dbReference type="ChEBI" id="CHEBI:78460"/>
        <dbReference type="ChEBI" id="CHEBI:78461"/>
    </reaction>
    <physiologicalReaction direction="left-to-right" evidence="53">
        <dbReference type="Rhea" id="RHEA:41841"/>
    </physiologicalReaction>
</comment>
<dbReference type="SMART" id="SM00825">
    <property type="entry name" value="PKS_KS"/>
    <property type="match status" value="3"/>
</dbReference>
<evidence type="ECO:0000256" key="34">
    <source>
        <dbReference type="ARBA" id="ARBA00047810"/>
    </source>
</evidence>
<evidence type="ECO:0000256" key="29">
    <source>
        <dbReference type="ARBA" id="ARBA00047400"/>
    </source>
</evidence>
<dbReference type="Gene3D" id="1.10.287.1960">
    <property type="match status" value="1"/>
</dbReference>
<comment type="catalytic activity">
    <reaction evidence="16">
        <text>(3R)-hydroxyoctanoyl-[ACP] = (2E)-octenoyl-[ACP] + H2O</text>
        <dbReference type="Rhea" id="RHEA:41844"/>
        <dbReference type="Rhea" id="RHEA-COMP:9634"/>
        <dbReference type="Rhea" id="RHEA-COMP:9635"/>
        <dbReference type="ChEBI" id="CHEBI:15377"/>
        <dbReference type="ChEBI" id="CHEBI:78461"/>
        <dbReference type="ChEBI" id="CHEBI:78462"/>
    </reaction>
    <physiologicalReaction direction="left-to-right" evidence="16">
        <dbReference type="Rhea" id="RHEA:41845"/>
    </physiologicalReaction>
</comment>
<comment type="catalytic activity">
    <reaction evidence="22">
        <text>(3R)-hydroxyoctadecanoyl-[ACP] = (2E)-octadecenoyl-[ACP] + H2O</text>
        <dbReference type="Rhea" id="RHEA:41924"/>
        <dbReference type="Rhea" id="RHEA-COMP:9654"/>
        <dbReference type="Rhea" id="RHEA-COMP:9655"/>
        <dbReference type="ChEBI" id="CHEBI:15377"/>
        <dbReference type="ChEBI" id="CHEBI:78488"/>
        <dbReference type="ChEBI" id="CHEBI:78489"/>
    </reaction>
    <physiologicalReaction direction="left-to-right" evidence="22">
        <dbReference type="Rhea" id="RHEA:41925"/>
    </physiologicalReaction>
</comment>
<feature type="domain" description="Carrier" evidence="58">
    <location>
        <begin position="6294"/>
        <end position="6374"/>
    </location>
</feature>
<comment type="catalytic activity">
    <reaction evidence="38">
        <text>hexadecanoyl-[ACP] + malonyl-[ACP] + H(+) = 3-oxooctadecanoyl-[ACP] + holo-[ACP] + CO2</text>
        <dbReference type="Rhea" id="RHEA:41916"/>
        <dbReference type="Rhea" id="RHEA-COMP:9623"/>
        <dbReference type="Rhea" id="RHEA-COMP:9652"/>
        <dbReference type="Rhea" id="RHEA-COMP:9653"/>
        <dbReference type="Rhea" id="RHEA-COMP:9685"/>
        <dbReference type="ChEBI" id="CHEBI:15378"/>
        <dbReference type="ChEBI" id="CHEBI:16526"/>
        <dbReference type="ChEBI" id="CHEBI:64479"/>
        <dbReference type="ChEBI" id="CHEBI:78449"/>
        <dbReference type="ChEBI" id="CHEBI:78483"/>
        <dbReference type="ChEBI" id="CHEBI:78487"/>
    </reaction>
    <physiologicalReaction direction="left-to-right" evidence="38">
        <dbReference type="Rhea" id="RHEA:41917"/>
    </physiologicalReaction>
</comment>
<evidence type="ECO:0000256" key="12">
    <source>
        <dbReference type="ARBA" id="ARBA00022857"/>
    </source>
</evidence>
<comment type="catalytic activity">
    <reaction evidence="41">
        <text>(2E)-octenoyl-[ACP] + NADPH + H(+) = octanoyl-[ACP] + NADP(+)</text>
        <dbReference type="Rhea" id="RHEA:41848"/>
        <dbReference type="Rhea" id="RHEA-COMP:9635"/>
        <dbReference type="Rhea" id="RHEA-COMP:9636"/>
        <dbReference type="ChEBI" id="CHEBI:15378"/>
        <dbReference type="ChEBI" id="CHEBI:57783"/>
        <dbReference type="ChEBI" id="CHEBI:58349"/>
        <dbReference type="ChEBI" id="CHEBI:78462"/>
        <dbReference type="ChEBI" id="CHEBI:78463"/>
    </reaction>
    <physiologicalReaction direction="left-to-right" evidence="41">
        <dbReference type="Rhea" id="RHEA:41849"/>
    </physiologicalReaction>
</comment>
<dbReference type="GO" id="GO:0031177">
    <property type="term" value="F:phosphopantetheine binding"/>
    <property type="evidence" value="ECO:0007669"/>
    <property type="project" value="InterPro"/>
</dbReference>
<comment type="catalytic activity">
    <reaction evidence="29">
        <text>a (3R)-hydroxyacyl-[ACP] + NADP(+) = a 3-oxoacyl-[ACP] + NADPH + H(+)</text>
        <dbReference type="Rhea" id="RHEA:17397"/>
        <dbReference type="Rhea" id="RHEA-COMP:9916"/>
        <dbReference type="Rhea" id="RHEA-COMP:9945"/>
        <dbReference type="ChEBI" id="CHEBI:15378"/>
        <dbReference type="ChEBI" id="CHEBI:57783"/>
        <dbReference type="ChEBI" id="CHEBI:58349"/>
        <dbReference type="ChEBI" id="CHEBI:78776"/>
        <dbReference type="ChEBI" id="CHEBI:78827"/>
        <dbReference type="EC" id="1.1.1.100"/>
    </reaction>
    <physiologicalReaction direction="right-to-left" evidence="29">
        <dbReference type="Rhea" id="RHEA:17399"/>
    </physiologicalReaction>
</comment>
<evidence type="ECO:0000256" key="35">
    <source>
        <dbReference type="ARBA" id="ARBA00047897"/>
    </source>
</evidence>
<dbReference type="CDD" id="cd00833">
    <property type="entry name" value="PKS"/>
    <property type="match status" value="3"/>
</dbReference>
<comment type="catalytic activity">
    <reaction evidence="37">
        <text>acetyl-[ACP] + malonyl-[ACP] + H(+) = 3-oxobutanoyl-[ACP] + holo-[ACP] + CO2</text>
        <dbReference type="Rhea" id="RHEA:41800"/>
        <dbReference type="Rhea" id="RHEA-COMP:9621"/>
        <dbReference type="Rhea" id="RHEA-COMP:9623"/>
        <dbReference type="Rhea" id="RHEA-COMP:9625"/>
        <dbReference type="Rhea" id="RHEA-COMP:9685"/>
        <dbReference type="ChEBI" id="CHEBI:15378"/>
        <dbReference type="ChEBI" id="CHEBI:16526"/>
        <dbReference type="ChEBI" id="CHEBI:64479"/>
        <dbReference type="ChEBI" id="CHEBI:78446"/>
        <dbReference type="ChEBI" id="CHEBI:78449"/>
        <dbReference type="ChEBI" id="CHEBI:78450"/>
    </reaction>
    <physiologicalReaction direction="left-to-right" evidence="37">
        <dbReference type="Rhea" id="RHEA:41801"/>
    </physiologicalReaction>
</comment>
<evidence type="ECO:0000256" key="14">
    <source>
        <dbReference type="ARBA" id="ARBA00022990"/>
    </source>
</evidence>
<protein>
    <recommendedName>
        <fullName evidence="7">Fatty acid synthase</fullName>
        <ecNumber evidence="5">1.1.1.100</ecNumber>
        <ecNumber evidence="2">1.3.1.39</ecNumber>
        <ecNumber evidence="6">2.3.1.41</ecNumber>
        <ecNumber evidence="4">2.3.1.85</ecNumber>
        <ecNumber evidence="3">3.1.2.14</ecNumber>
    </recommendedName>
</protein>
<dbReference type="GO" id="GO:0004315">
    <property type="term" value="F:3-oxoacyl-[acyl-carrier-protein] synthase activity"/>
    <property type="evidence" value="ECO:0007669"/>
    <property type="project" value="UniProtKB-EC"/>
</dbReference>
<dbReference type="SUPFAM" id="SSF55048">
    <property type="entry name" value="Probable ACP-binding domain of malonyl-CoA ACP transacylase"/>
    <property type="match status" value="1"/>
</dbReference>
<dbReference type="InterPro" id="IPR020843">
    <property type="entry name" value="ER"/>
</dbReference>
<evidence type="ECO:0000256" key="24">
    <source>
        <dbReference type="ARBA" id="ARBA00023402"/>
    </source>
</evidence>
<dbReference type="UniPathway" id="UPA00094"/>
<keyword evidence="10" id="KW-0808">Transferase</keyword>
<dbReference type="Pfam" id="PF21089">
    <property type="entry name" value="PKS_DH_N"/>
    <property type="match status" value="1"/>
</dbReference>
<dbReference type="InterPro" id="IPR032821">
    <property type="entry name" value="PKS_assoc"/>
</dbReference>
<dbReference type="InterPro" id="IPR029058">
    <property type="entry name" value="AB_hydrolase_fold"/>
</dbReference>
<comment type="catalytic activity">
    <reaction evidence="26">
        <text>acetyl-CoA + n malonyl-CoA + 2n NADPH + 2n H(+) = a long-chain fatty acid + (n+1) CoA + n CO2 + 2n NADP(+).</text>
        <dbReference type="EC" id="2.3.1.85"/>
    </reaction>
</comment>
<comment type="catalytic activity">
    <reaction evidence="23">
        <text>(3R)-hydroxyhexadecanoyl-[ACP] = (2E)-hexadecenoyl-[ACP] + H2O</text>
        <dbReference type="Rhea" id="RHEA:41908"/>
        <dbReference type="Rhea" id="RHEA-COMP:9650"/>
        <dbReference type="Rhea" id="RHEA-COMP:9651"/>
        <dbReference type="ChEBI" id="CHEBI:15377"/>
        <dbReference type="ChEBI" id="CHEBI:78480"/>
        <dbReference type="ChEBI" id="CHEBI:78481"/>
    </reaction>
    <physiologicalReaction direction="left-to-right" evidence="23">
        <dbReference type="Rhea" id="RHEA:41909"/>
    </physiologicalReaction>
</comment>
<dbReference type="Pfam" id="PF13602">
    <property type="entry name" value="ADH_zinc_N_2"/>
    <property type="match status" value="2"/>
</dbReference>
<evidence type="ECO:0000256" key="8">
    <source>
        <dbReference type="ARBA" id="ARBA00022450"/>
    </source>
</evidence>
<dbReference type="GO" id="GO:0004313">
    <property type="term" value="F:[acyl-carrier-protein] S-acetyltransferase activity"/>
    <property type="evidence" value="ECO:0007669"/>
    <property type="project" value="UniProtKB-EC"/>
</dbReference>
<keyword evidence="12" id="KW-0521">NADP</keyword>
<evidence type="ECO:0000256" key="44">
    <source>
        <dbReference type="ARBA" id="ARBA00048650"/>
    </source>
</evidence>
<dbReference type="InterPro" id="IPR013968">
    <property type="entry name" value="PKS_KR"/>
</dbReference>
<evidence type="ECO:0000256" key="25">
    <source>
        <dbReference type="ARBA" id="ARBA00023442"/>
    </source>
</evidence>
<feature type="domain" description="Ketosynthase family 3 (KS3)" evidence="59">
    <location>
        <begin position="4434"/>
        <end position="4839"/>
    </location>
</feature>
<dbReference type="InterPro" id="IPR049552">
    <property type="entry name" value="PKS_DH_N"/>
</dbReference>
<feature type="domain" description="PKS/mFAS DH" evidence="60">
    <location>
        <begin position="713"/>
        <end position="995"/>
    </location>
</feature>
<evidence type="ECO:0000256" key="50">
    <source>
        <dbReference type="ARBA" id="ARBA00049171"/>
    </source>
</evidence>
<comment type="catalytic activity">
    <reaction evidence="30">
        <text>3-oxodecanoyl-[ACP] + NADPH + H(+) = (3R)-hydroxydecanoyl-[ACP] + NADP(+)</text>
        <dbReference type="Rhea" id="RHEA:41856"/>
        <dbReference type="Rhea" id="RHEA-COMP:9637"/>
        <dbReference type="Rhea" id="RHEA-COMP:9638"/>
        <dbReference type="ChEBI" id="CHEBI:15378"/>
        <dbReference type="ChEBI" id="CHEBI:57783"/>
        <dbReference type="ChEBI" id="CHEBI:58349"/>
        <dbReference type="ChEBI" id="CHEBI:78464"/>
        <dbReference type="ChEBI" id="CHEBI:78466"/>
    </reaction>
    <physiologicalReaction direction="left-to-right" evidence="30">
        <dbReference type="Rhea" id="RHEA:41857"/>
    </physiologicalReaction>
</comment>
<dbReference type="SUPFAM" id="SSF51735">
    <property type="entry name" value="NAD(P)-binding Rossmann-fold domains"/>
    <property type="match status" value="6"/>
</dbReference>
<feature type="active site" description="Proton acceptor; for dehydratase activity" evidence="57">
    <location>
        <position position="5189"/>
    </location>
</feature>
<comment type="catalytic activity">
    <reaction evidence="52">
        <text>3-oxohexadecanoyl-[ACP] + NADPH + H(+) = (3R)-hydroxyhexadecanoyl-[ACP] + NADP(+)</text>
        <dbReference type="Rhea" id="RHEA:41904"/>
        <dbReference type="Rhea" id="RHEA-COMP:9649"/>
        <dbReference type="Rhea" id="RHEA-COMP:9650"/>
        <dbReference type="ChEBI" id="CHEBI:15378"/>
        <dbReference type="ChEBI" id="CHEBI:57783"/>
        <dbReference type="ChEBI" id="CHEBI:58349"/>
        <dbReference type="ChEBI" id="CHEBI:78478"/>
        <dbReference type="ChEBI" id="CHEBI:78480"/>
    </reaction>
    <physiologicalReaction direction="left-to-right" evidence="52">
        <dbReference type="Rhea" id="RHEA:41905"/>
    </physiologicalReaction>
</comment>
<feature type="region of interest" description="C-terminal hotdog fold" evidence="57">
    <location>
        <begin position="3041"/>
        <end position="3170"/>
    </location>
</feature>
<dbReference type="Pfam" id="PF00698">
    <property type="entry name" value="Acyl_transf_1"/>
    <property type="match status" value="3"/>
</dbReference>
<dbReference type="Pfam" id="PF21149">
    <property type="entry name" value="FAS_pseudo-KR"/>
    <property type="match status" value="3"/>
</dbReference>
<dbReference type="InterPro" id="IPR020807">
    <property type="entry name" value="PKS_DH"/>
</dbReference>
<evidence type="ECO:0000256" key="3">
    <source>
        <dbReference type="ARBA" id="ARBA00012480"/>
    </source>
</evidence>
<feature type="region of interest" description="C-terminal hotdog fold" evidence="57">
    <location>
        <begin position="5290"/>
        <end position="5419"/>
    </location>
</feature>
<evidence type="ECO:0000256" key="26">
    <source>
        <dbReference type="ARBA" id="ARBA00044883"/>
    </source>
</evidence>
<dbReference type="EC" id="1.1.1.100" evidence="5"/>
<evidence type="ECO:0000256" key="31">
    <source>
        <dbReference type="ARBA" id="ARBA00047451"/>
    </source>
</evidence>
<evidence type="ECO:0000256" key="48">
    <source>
        <dbReference type="ARBA" id="ARBA00049019"/>
    </source>
</evidence>
<dbReference type="SUPFAM" id="SSF53901">
    <property type="entry name" value="Thiolase-like"/>
    <property type="match status" value="4"/>
</dbReference>
<feature type="region of interest" description="N-terminal hotdog fold" evidence="57">
    <location>
        <begin position="5158"/>
        <end position="5278"/>
    </location>
</feature>
<keyword evidence="9" id="KW-0597">Phosphoprotein</keyword>
<evidence type="ECO:0000256" key="51">
    <source>
        <dbReference type="ARBA" id="ARBA00049263"/>
    </source>
</evidence>
<comment type="catalytic activity">
    <reaction evidence="45">
        <text>holo-[ACP] + acetyl-CoA = acetyl-[ACP] + CoA</text>
        <dbReference type="Rhea" id="RHEA:41788"/>
        <dbReference type="Rhea" id="RHEA-COMP:9621"/>
        <dbReference type="Rhea" id="RHEA-COMP:9685"/>
        <dbReference type="ChEBI" id="CHEBI:57287"/>
        <dbReference type="ChEBI" id="CHEBI:57288"/>
        <dbReference type="ChEBI" id="CHEBI:64479"/>
        <dbReference type="ChEBI" id="CHEBI:78446"/>
        <dbReference type="EC" id="2.3.1.38"/>
    </reaction>
    <physiologicalReaction direction="left-to-right" evidence="45">
        <dbReference type="Rhea" id="RHEA:41789"/>
    </physiologicalReaction>
</comment>
<comment type="catalytic activity">
    <reaction evidence="47">
        <text>3-oxotetradecanoyl-[ACP] + NADPH + H(+) = (3R)-hydroxytetradecanoyl-[ACP] + NADP(+)</text>
        <dbReference type="Rhea" id="RHEA:41888"/>
        <dbReference type="Rhea" id="RHEA-COMP:9645"/>
        <dbReference type="Rhea" id="RHEA-COMP:9646"/>
        <dbReference type="ChEBI" id="CHEBI:15378"/>
        <dbReference type="ChEBI" id="CHEBI:57783"/>
        <dbReference type="ChEBI" id="CHEBI:58349"/>
        <dbReference type="ChEBI" id="CHEBI:78473"/>
        <dbReference type="ChEBI" id="CHEBI:78474"/>
    </reaction>
    <physiologicalReaction direction="left-to-right" evidence="47">
        <dbReference type="Rhea" id="RHEA:41889"/>
    </physiologicalReaction>
</comment>
<evidence type="ECO:0000256" key="43">
    <source>
        <dbReference type="ARBA" id="ARBA00048571"/>
    </source>
</evidence>
<dbReference type="CDD" id="cd08954">
    <property type="entry name" value="KR_1_FAS_SDR_x"/>
    <property type="match status" value="3"/>
</dbReference>
<feature type="domain" description="Carrier" evidence="58">
    <location>
        <begin position="4045"/>
        <end position="4125"/>
    </location>
</feature>
<comment type="caution">
    <text evidence="61">The sequence shown here is derived from an EMBL/GenBank/DDBJ whole genome shotgun (WGS) entry which is preliminary data.</text>
</comment>
<keyword evidence="8" id="KW-0596">Phosphopantetheine</keyword>
<dbReference type="Gene3D" id="3.90.180.10">
    <property type="entry name" value="Medium-chain alcohol dehydrogenases, catalytic domain"/>
    <property type="match status" value="3"/>
</dbReference>
<dbReference type="InterPro" id="IPR018201">
    <property type="entry name" value="Ketoacyl_synth_AS"/>
</dbReference>
<evidence type="ECO:0000256" key="11">
    <source>
        <dbReference type="ARBA" id="ARBA00022799"/>
    </source>
</evidence>
<feature type="active site" description="Proton donor; for dehydratase activity" evidence="57">
    <location>
        <position position="3090"/>
    </location>
</feature>
<evidence type="ECO:0000256" key="30">
    <source>
        <dbReference type="ARBA" id="ARBA00047440"/>
    </source>
</evidence>
<evidence type="ECO:0000256" key="7">
    <source>
        <dbReference type="ARBA" id="ARBA00018769"/>
    </source>
</evidence>
<evidence type="ECO:0000313" key="61">
    <source>
        <dbReference type="EMBL" id="CAG5103857.1"/>
    </source>
</evidence>
<evidence type="ECO:0000256" key="46">
    <source>
        <dbReference type="ARBA" id="ARBA00048704"/>
    </source>
</evidence>
<dbReference type="InterPro" id="IPR016039">
    <property type="entry name" value="Thiolase-like"/>
</dbReference>
<dbReference type="GO" id="GO:0019171">
    <property type="term" value="F:(3R)-hydroxyacyl-[acyl-carrier-protein] dehydratase activity"/>
    <property type="evidence" value="ECO:0007669"/>
    <property type="project" value="UniProtKB-EC"/>
</dbReference>
<comment type="catalytic activity">
    <reaction evidence="27">
        <text>3-oxooctadecanoyl-[ACP] + NADPH + H(+) = (3R)-hydroxyoctadecanoyl-[ACP] + NADP(+)</text>
        <dbReference type="Rhea" id="RHEA:41920"/>
        <dbReference type="Rhea" id="RHEA-COMP:9653"/>
        <dbReference type="Rhea" id="RHEA-COMP:9654"/>
        <dbReference type="ChEBI" id="CHEBI:15378"/>
        <dbReference type="ChEBI" id="CHEBI:57783"/>
        <dbReference type="ChEBI" id="CHEBI:58349"/>
        <dbReference type="ChEBI" id="CHEBI:78487"/>
        <dbReference type="ChEBI" id="CHEBI:78488"/>
    </reaction>
    <physiologicalReaction direction="left-to-right" evidence="27">
        <dbReference type="Rhea" id="RHEA:41921"/>
    </physiologicalReaction>
</comment>
<dbReference type="PANTHER" id="PTHR43775">
    <property type="entry name" value="FATTY ACID SYNTHASE"/>
    <property type="match status" value="1"/>
</dbReference>
<dbReference type="SUPFAM" id="SSF52151">
    <property type="entry name" value="FabD/lysophospholipase-like"/>
    <property type="match status" value="3"/>
</dbReference>
<dbReference type="Pfam" id="PF00107">
    <property type="entry name" value="ADH_zinc_N"/>
    <property type="match status" value="1"/>
</dbReference>
<dbReference type="CDD" id="cd05195">
    <property type="entry name" value="enoyl_red"/>
    <property type="match status" value="3"/>
</dbReference>
<comment type="catalytic activity">
    <reaction evidence="18">
        <text>(3R)-hydroxyhexanoyl-[ACP] = (2E)-hexenoyl-[ACP] + H2O</text>
        <dbReference type="Rhea" id="RHEA:41828"/>
        <dbReference type="Rhea" id="RHEA-COMP:9630"/>
        <dbReference type="Rhea" id="RHEA-COMP:9631"/>
        <dbReference type="ChEBI" id="CHEBI:15377"/>
        <dbReference type="ChEBI" id="CHEBI:78457"/>
        <dbReference type="ChEBI" id="CHEBI:78458"/>
    </reaction>
    <physiologicalReaction direction="left-to-right" evidence="18">
        <dbReference type="Rhea" id="RHEA:41829"/>
    </physiologicalReaction>
</comment>
<dbReference type="InterPro" id="IPR016035">
    <property type="entry name" value="Acyl_Trfase/lysoPLipase"/>
</dbReference>
<comment type="catalytic activity">
    <reaction evidence="46">
        <text>hexadecanoyl-[ACP] + H2O = hexadecanoate + holo-[ACP] + H(+)</text>
        <dbReference type="Rhea" id="RHEA:41932"/>
        <dbReference type="Rhea" id="RHEA-COMP:9652"/>
        <dbReference type="Rhea" id="RHEA-COMP:9685"/>
        <dbReference type="ChEBI" id="CHEBI:7896"/>
        <dbReference type="ChEBI" id="CHEBI:15377"/>
        <dbReference type="ChEBI" id="CHEBI:15378"/>
        <dbReference type="ChEBI" id="CHEBI:64479"/>
        <dbReference type="ChEBI" id="CHEBI:78483"/>
        <dbReference type="EC" id="3.1.2.14"/>
    </reaction>
    <physiologicalReaction direction="left-to-right" evidence="46">
        <dbReference type="Rhea" id="RHEA:41933"/>
    </physiologicalReaction>
</comment>
<feature type="active site" description="Proton donor; for dehydratase activity" evidence="57">
    <location>
        <position position="899"/>
    </location>
</feature>
<proteinExistence type="predicted"/>
<comment type="catalytic activity">
    <reaction evidence="19">
        <text>(3R)-hydroxydecanoyl-[ACP] = (2E)-decenoyl-[ACP] + H2O</text>
        <dbReference type="Rhea" id="RHEA:41860"/>
        <dbReference type="Rhea" id="RHEA-COMP:9638"/>
        <dbReference type="Rhea" id="RHEA-COMP:9639"/>
        <dbReference type="ChEBI" id="CHEBI:15377"/>
        <dbReference type="ChEBI" id="CHEBI:78466"/>
        <dbReference type="ChEBI" id="CHEBI:78467"/>
    </reaction>
    <physiologicalReaction direction="left-to-right" evidence="19">
        <dbReference type="Rhea" id="RHEA:41861"/>
    </physiologicalReaction>
</comment>
<dbReference type="PROSITE" id="PS52019">
    <property type="entry name" value="PKS_MFAS_DH"/>
    <property type="match status" value="3"/>
</dbReference>
<comment type="catalytic activity">
    <reaction evidence="35">
        <text>(2E)-hexenoyl-[ACP] + NADPH + H(+) = hexanoyl-[ACP] + NADP(+)</text>
        <dbReference type="Rhea" id="RHEA:41832"/>
        <dbReference type="Rhea" id="RHEA-COMP:9631"/>
        <dbReference type="Rhea" id="RHEA-COMP:9632"/>
        <dbReference type="ChEBI" id="CHEBI:15378"/>
        <dbReference type="ChEBI" id="CHEBI:57783"/>
        <dbReference type="ChEBI" id="CHEBI:58349"/>
        <dbReference type="ChEBI" id="CHEBI:78458"/>
        <dbReference type="ChEBI" id="CHEBI:78459"/>
    </reaction>
    <physiologicalReaction direction="left-to-right" evidence="35">
        <dbReference type="Rhea" id="RHEA:41833"/>
    </physiologicalReaction>
</comment>
<dbReference type="Gene3D" id="3.40.50.1820">
    <property type="entry name" value="alpha/beta hydrolase"/>
    <property type="match status" value="3"/>
</dbReference>
<evidence type="ECO:0000256" key="22">
    <source>
        <dbReference type="ARBA" id="ARBA00023399"/>
    </source>
</evidence>
<dbReference type="Pfam" id="PF08659">
    <property type="entry name" value="KR"/>
    <property type="match status" value="3"/>
</dbReference>
<dbReference type="EC" id="3.1.2.14" evidence="3"/>
<dbReference type="SMART" id="SM00829">
    <property type="entry name" value="PKS_ER"/>
    <property type="match status" value="3"/>
</dbReference>
<comment type="catalytic activity">
    <reaction evidence="42">
        <text>a fatty acyl-[ACP] + malonyl-[ACP] + H(+) = a 3-oxoacyl-[ACP] + holo-[ACP] + CO2</text>
        <dbReference type="Rhea" id="RHEA:22836"/>
        <dbReference type="Rhea" id="RHEA-COMP:9623"/>
        <dbReference type="Rhea" id="RHEA-COMP:9685"/>
        <dbReference type="Rhea" id="RHEA-COMP:9916"/>
        <dbReference type="Rhea" id="RHEA-COMP:14125"/>
        <dbReference type="ChEBI" id="CHEBI:15378"/>
        <dbReference type="ChEBI" id="CHEBI:16526"/>
        <dbReference type="ChEBI" id="CHEBI:64479"/>
        <dbReference type="ChEBI" id="CHEBI:78449"/>
        <dbReference type="ChEBI" id="CHEBI:78776"/>
        <dbReference type="ChEBI" id="CHEBI:138651"/>
        <dbReference type="EC" id="2.3.1.41"/>
    </reaction>
    <physiologicalReaction direction="left-to-right" evidence="42">
        <dbReference type="Rhea" id="RHEA:22837"/>
    </physiologicalReaction>
</comment>
<dbReference type="InterPro" id="IPR049391">
    <property type="entry name" value="FAS_pseudo-KR"/>
</dbReference>
<evidence type="ECO:0000256" key="17">
    <source>
        <dbReference type="ARBA" id="ARBA00023351"/>
    </source>
</evidence>